<dbReference type="RefSeq" id="WP_089218593.1">
    <property type="nucleotide sequence ID" value="NZ_FZOS01000004.1"/>
</dbReference>
<evidence type="ECO:0000313" key="7">
    <source>
        <dbReference type="Proteomes" id="UP000198281"/>
    </source>
</evidence>
<dbReference type="GO" id="GO:0000976">
    <property type="term" value="F:transcription cis-regulatory region binding"/>
    <property type="evidence" value="ECO:0007669"/>
    <property type="project" value="TreeGrafter"/>
</dbReference>
<dbReference type="InterPro" id="IPR036271">
    <property type="entry name" value="Tet_transcr_reg_TetR-rel_C_sf"/>
</dbReference>
<evidence type="ECO:0000256" key="2">
    <source>
        <dbReference type="ARBA" id="ARBA00023125"/>
    </source>
</evidence>
<dbReference type="SUPFAM" id="SSF46689">
    <property type="entry name" value="Homeodomain-like"/>
    <property type="match status" value="1"/>
</dbReference>
<keyword evidence="7" id="KW-1185">Reference proteome</keyword>
<protein>
    <submittedName>
        <fullName evidence="6">Transcriptional regulator, TetR family</fullName>
    </submittedName>
</protein>
<organism evidence="6 7">
    <name type="scientific">Edaphosphingomonas laterariae</name>
    <dbReference type="NCBI Taxonomy" id="861865"/>
    <lineage>
        <taxon>Bacteria</taxon>
        <taxon>Pseudomonadati</taxon>
        <taxon>Pseudomonadota</taxon>
        <taxon>Alphaproteobacteria</taxon>
        <taxon>Sphingomonadales</taxon>
        <taxon>Rhizorhabdaceae</taxon>
        <taxon>Edaphosphingomonas</taxon>
    </lineage>
</organism>
<dbReference type="Pfam" id="PF14246">
    <property type="entry name" value="TetR_C_7"/>
    <property type="match status" value="1"/>
</dbReference>
<evidence type="ECO:0000256" key="3">
    <source>
        <dbReference type="ARBA" id="ARBA00023163"/>
    </source>
</evidence>
<keyword evidence="2 4" id="KW-0238">DNA-binding</keyword>
<dbReference type="Proteomes" id="UP000198281">
    <property type="component" value="Unassembled WGS sequence"/>
</dbReference>
<dbReference type="OrthoDB" id="7186128at2"/>
<reference evidence="7" key="1">
    <citation type="submission" date="2017-06" db="EMBL/GenBank/DDBJ databases">
        <authorList>
            <person name="Varghese N."/>
            <person name="Submissions S."/>
        </authorList>
    </citation>
    <scope>NUCLEOTIDE SEQUENCE [LARGE SCALE GENOMIC DNA]</scope>
    <source>
        <strain evidence="7">LNB2</strain>
    </source>
</reference>
<dbReference type="Pfam" id="PF00440">
    <property type="entry name" value="TetR_N"/>
    <property type="match status" value="1"/>
</dbReference>
<dbReference type="InterPro" id="IPR039536">
    <property type="entry name" value="TetR_C_Proteobacteria"/>
</dbReference>
<dbReference type="EMBL" id="FZOS01000004">
    <property type="protein sequence ID" value="SNS30574.1"/>
    <property type="molecule type" value="Genomic_DNA"/>
</dbReference>
<evidence type="ECO:0000259" key="5">
    <source>
        <dbReference type="PROSITE" id="PS50977"/>
    </source>
</evidence>
<dbReference type="InterPro" id="IPR001647">
    <property type="entry name" value="HTH_TetR"/>
</dbReference>
<accession>A0A239DFG6</accession>
<name>A0A239DFG6_9SPHN</name>
<proteinExistence type="predicted"/>
<dbReference type="PRINTS" id="PR00455">
    <property type="entry name" value="HTHTETR"/>
</dbReference>
<evidence type="ECO:0000313" key="6">
    <source>
        <dbReference type="EMBL" id="SNS30574.1"/>
    </source>
</evidence>
<keyword evidence="1" id="KW-0805">Transcription regulation</keyword>
<dbReference type="GO" id="GO:0003700">
    <property type="term" value="F:DNA-binding transcription factor activity"/>
    <property type="evidence" value="ECO:0007669"/>
    <property type="project" value="TreeGrafter"/>
</dbReference>
<dbReference type="InterPro" id="IPR009057">
    <property type="entry name" value="Homeodomain-like_sf"/>
</dbReference>
<dbReference type="PANTHER" id="PTHR30055:SF234">
    <property type="entry name" value="HTH-TYPE TRANSCRIPTIONAL REGULATOR BETI"/>
    <property type="match status" value="1"/>
</dbReference>
<feature type="DNA-binding region" description="H-T-H motif" evidence="4">
    <location>
        <begin position="42"/>
        <end position="61"/>
    </location>
</feature>
<dbReference type="PROSITE" id="PS50977">
    <property type="entry name" value="HTH_TETR_2"/>
    <property type="match status" value="1"/>
</dbReference>
<evidence type="ECO:0000256" key="4">
    <source>
        <dbReference type="PROSITE-ProRule" id="PRU00335"/>
    </source>
</evidence>
<dbReference type="AlphaFoldDB" id="A0A239DFG6"/>
<gene>
    <name evidence="6" type="ORF">SAMN06295912_10457</name>
</gene>
<evidence type="ECO:0000256" key="1">
    <source>
        <dbReference type="ARBA" id="ARBA00023015"/>
    </source>
</evidence>
<feature type="domain" description="HTH tetR-type" evidence="5">
    <location>
        <begin position="19"/>
        <end position="79"/>
    </location>
</feature>
<dbReference type="InterPro" id="IPR050109">
    <property type="entry name" value="HTH-type_TetR-like_transc_reg"/>
</dbReference>
<sequence length="213" mass="22962">MAKVNPASKRGRPTKAQVAEINRAITAAAVGLFLEEGYSATAMETVAARAGVSKVTVYSRFATKADLFAAVVADRVAAWSVEAGKADVHLPKTPRGRLEHHALVMVESLAHPEVAAFSRLIVAEQRRFPELARIYREGAFAVELDLLTREIAAIGQERGHQVADANAVALTLVQALTGWANLQSLFEEATGPDERRAVVRRTIDLLVDGVAAW</sequence>
<keyword evidence="3" id="KW-0804">Transcription</keyword>
<dbReference type="PANTHER" id="PTHR30055">
    <property type="entry name" value="HTH-TYPE TRANSCRIPTIONAL REGULATOR RUTR"/>
    <property type="match status" value="1"/>
</dbReference>
<dbReference type="Gene3D" id="1.10.357.10">
    <property type="entry name" value="Tetracycline Repressor, domain 2"/>
    <property type="match status" value="1"/>
</dbReference>
<dbReference type="SUPFAM" id="SSF48498">
    <property type="entry name" value="Tetracyclin repressor-like, C-terminal domain"/>
    <property type="match status" value="1"/>
</dbReference>